<evidence type="ECO:0000256" key="1">
    <source>
        <dbReference type="ARBA" id="ARBA00008595"/>
    </source>
</evidence>
<evidence type="ECO:0000313" key="9">
    <source>
        <dbReference type="EMBL" id="PIK36876.1"/>
    </source>
</evidence>
<comment type="catalytic activity">
    <reaction evidence="8">
        <text>a phenyl acetate + H2O = a phenol + acetate + H(+)</text>
        <dbReference type="Rhea" id="RHEA:17309"/>
        <dbReference type="ChEBI" id="CHEBI:15377"/>
        <dbReference type="ChEBI" id="CHEBI:15378"/>
        <dbReference type="ChEBI" id="CHEBI:30089"/>
        <dbReference type="ChEBI" id="CHEBI:33853"/>
        <dbReference type="ChEBI" id="CHEBI:140310"/>
        <dbReference type="EC" id="3.1.1.2"/>
    </reaction>
</comment>
<evidence type="ECO:0000256" key="5">
    <source>
        <dbReference type="PIRSR" id="PIRSR602640-1"/>
    </source>
</evidence>
<feature type="binding site" evidence="6">
    <location>
        <position position="50"/>
    </location>
    <ligand>
        <name>Ca(2+)</name>
        <dbReference type="ChEBI" id="CHEBI:29108"/>
        <label>1</label>
        <note>catalytic</note>
    </ligand>
</feature>
<dbReference type="SUPFAM" id="SSF63829">
    <property type="entry name" value="Calcium-dependent phosphotriesterase"/>
    <property type="match status" value="1"/>
</dbReference>
<feature type="binding site" evidence="6">
    <location>
        <position position="167"/>
    </location>
    <ligand>
        <name>Ca(2+)</name>
        <dbReference type="ChEBI" id="CHEBI:29108"/>
        <label>1</label>
        <note>catalytic</note>
    </ligand>
</feature>
<dbReference type="Proteomes" id="UP000230750">
    <property type="component" value="Unassembled WGS sequence"/>
</dbReference>
<comment type="cofactor">
    <cofactor evidence="6 8">
        <name>Ca(2+)</name>
        <dbReference type="ChEBI" id="CHEBI:29108"/>
    </cofactor>
    <text evidence="6 8">Binds 2 calcium ions per subunit.</text>
</comment>
<dbReference type="Pfam" id="PF01731">
    <property type="entry name" value="Arylesterase"/>
    <property type="match status" value="1"/>
</dbReference>
<sequence length="365" mass="41223">MLLKILCGILVAIVCRQILFFVDVFGIYVTVRTHWPGPCRNVEPVVTGSENIAVTKDGLAFITSGLVPQYRRETVDPRMRRTFQGKIYLFDFNTPEKDAQDLKIDREIDFMPHGISLLEDESTGEIKLFVVNHREHHDTIEVMVYDQHEMTLHHVTTITDPLFTSLNDVVADGPNSFYVTNDGYFRNSSLRTPERLLTLPWGSVLYFNGKSTHVVVPRAYEPNGIAISNDKSMVFVNMPFLKSIYVYKRNTDDSLDLVHNLNVNISFDNVYVHPVTGHLWLGALAIPHKVATAAANIDHIAPAVACRLEPRGPPTDVFQSFHLYEVFADSTGLLSTSSCVVEYNGKLLVGSIFHKLVYCLMETKY</sequence>
<evidence type="ECO:0000256" key="7">
    <source>
        <dbReference type="PIRSR" id="PIRSR602640-3"/>
    </source>
</evidence>
<dbReference type="InterPro" id="IPR002640">
    <property type="entry name" value="Arylesterase"/>
</dbReference>
<dbReference type="OrthoDB" id="423498at2759"/>
<reference evidence="9 10" key="1">
    <citation type="journal article" date="2017" name="PLoS Biol.">
        <title>The sea cucumber genome provides insights into morphological evolution and visceral regeneration.</title>
        <authorList>
            <person name="Zhang X."/>
            <person name="Sun L."/>
            <person name="Yuan J."/>
            <person name="Sun Y."/>
            <person name="Gao Y."/>
            <person name="Zhang L."/>
            <person name="Li S."/>
            <person name="Dai H."/>
            <person name="Hamel J.F."/>
            <person name="Liu C."/>
            <person name="Yu Y."/>
            <person name="Liu S."/>
            <person name="Lin W."/>
            <person name="Guo K."/>
            <person name="Jin S."/>
            <person name="Xu P."/>
            <person name="Storey K.B."/>
            <person name="Huan P."/>
            <person name="Zhang T."/>
            <person name="Zhou Y."/>
            <person name="Zhang J."/>
            <person name="Lin C."/>
            <person name="Li X."/>
            <person name="Xing L."/>
            <person name="Huo D."/>
            <person name="Sun M."/>
            <person name="Wang L."/>
            <person name="Mercier A."/>
            <person name="Li F."/>
            <person name="Yang H."/>
            <person name="Xiang J."/>
        </authorList>
    </citation>
    <scope>NUCLEOTIDE SEQUENCE [LARGE SCALE GENOMIC DNA]</scope>
    <source>
        <strain evidence="9">Shaxun</strain>
        <tissue evidence="9">Muscle</tissue>
    </source>
</reference>
<name>A0A2G8JM80_STIJA</name>
<dbReference type="InterPro" id="IPR011042">
    <property type="entry name" value="6-blade_b-propeller_TolB-like"/>
</dbReference>
<comment type="caution">
    <text evidence="9">The sequence shown here is derived from an EMBL/GenBank/DDBJ whole genome shotgun (WGS) entry which is preliminary data.</text>
</comment>
<evidence type="ECO:0000313" key="10">
    <source>
        <dbReference type="Proteomes" id="UP000230750"/>
    </source>
</evidence>
<dbReference type="EC" id="3.1.1.2" evidence="8"/>
<gene>
    <name evidence="9" type="ORF">BSL78_26301</name>
</gene>
<feature type="binding site" evidence="6">
    <location>
        <position position="168"/>
    </location>
    <ligand>
        <name>Ca(2+)</name>
        <dbReference type="ChEBI" id="CHEBI:29108"/>
        <label>1</label>
        <note>catalytic</note>
    </ligand>
</feature>
<evidence type="ECO:0000256" key="8">
    <source>
        <dbReference type="RuleBase" id="RU368025"/>
    </source>
</evidence>
<comment type="similarity">
    <text evidence="1 8">Belongs to the paraoxonase family.</text>
</comment>
<feature type="binding site" evidence="6">
    <location>
        <position position="223"/>
    </location>
    <ligand>
        <name>Ca(2+)</name>
        <dbReference type="ChEBI" id="CHEBI:29108"/>
        <label>1</label>
        <note>catalytic</note>
    </ligand>
</feature>
<evidence type="ECO:0000256" key="2">
    <source>
        <dbReference type="ARBA" id="ARBA00022801"/>
    </source>
</evidence>
<feature type="binding site" evidence="6">
    <location>
        <position position="268"/>
    </location>
    <ligand>
        <name>Ca(2+)</name>
        <dbReference type="ChEBI" id="CHEBI:29108"/>
        <label>1</label>
        <note>catalytic</note>
    </ligand>
</feature>
<dbReference type="GO" id="GO:0004064">
    <property type="term" value="F:arylesterase activity"/>
    <property type="evidence" value="ECO:0007669"/>
    <property type="project" value="UniProtKB-UniRule"/>
</dbReference>
<dbReference type="PRINTS" id="PR01785">
    <property type="entry name" value="PARAOXONASE"/>
</dbReference>
<keyword evidence="10" id="KW-1185">Reference proteome</keyword>
<dbReference type="GO" id="GO:0046872">
    <property type="term" value="F:metal ion binding"/>
    <property type="evidence" value="ECO:0007669"/>
    <property type="project" value="UniProtKB-KW"/>
</dbReference>
<dbReference type="InterPro" id="IPR051288">
    <property type="entry name" value="Serum_paraoxonase/arylesterase"/>
</dbReference>
<keyword evidence="6 8" id="KW-0479">Metal-binding</keyword>
<keyword evidence="2 8" id="KW-0378">Hydrolase</keyword>
<evidence type="ECO:0000256" key="3">
    <source>
        <dbReference type="ARBA" id="ARBA00023157"/>
    </source>
</evidence>
<dbReference type="EMBL" id="MRZV01001602">
    <property type="protein sequence ID" value="PIK36876.1"/>
    <property type="molecule type" value="Genomic_DNA"/>
</dbReference>
<proteinExistence type="inferred from homology"/>
<feature type="binding site" evidence="6">
    <location>
        <position position="115"/>
    </location>
    <ligand>
        <name>Ca(2+)</name>
        <dbReference type="ChEBI" id="CHEBI:29108"/>
        <label>1</label>
        <note>catalytic</note>
    </ligand>
</feature>
<keyword evidence="6 8" id="KW-0106">Calcium</keyword>
<organism evidence="9 10">
    <name type="scientific">Stichopus japonicus</name>
    <name type="common">Sea cucumber</name>
    <dbReference type="NCBI Taxonomy" id="307972"/>
    <lineage>
        <taxon>Eukaryota</taxon>
        <taxon>Metazoa</taxon>
        <taxon>Echinodermata</taxon>
        <taxon>Eleutherozoa</taxon>
        <taxon>Echinozoa</taxon>
        <taxon>Holothuroidea</taxon>
        <taxon>Aspidochirotacea</taxon>
        <taxon>Aspidochirotida</taxon>
        <taxon>Stichopodidae</taxon>
        <taxon>Apostichopus</taxon>
    </lineage>
</organism>
<keyword evidence="3 7" id="KW-1015">Disulfide bond</keyword>
<keyword evidence="4 8" id="KW-0325">Glycoprotein</keyword>
<dbReference type="PANTHER" id="PTHR11799">
    <property type="entry name" value="PARAOXONASE"/>
    <property type="match status" value="1"/>
</dbReference>
<dbReference type="AlphaFoldDB" id="A0A2G8JM80"/>
<protein>
    <recommendedName>
        <fullName evidence="8">Paraoxonase</fullName>
        <ecNumber evidence="8">3.1.1.2</ecNumber>
    </recommendedName>
</protein>
<dbReference type="STRING" id="307972.A0A2G8JM80"/>
<dbReference type="Gene3D" id="2.120.10.30">
    <property type="entry name" value="TolB, C-terminal domain"/>
    <property type="match status" value="1"/>
</dbReference>
<accession>A0A2G8JM80</accession>
<feature type="active site" description="Proton acceptor" evidence="5">
    <location>
        <position position="113"/>
    </location>
</feature>
<evidence type="ECO:0000256" key="6">
    <source>
        <dbReference type="PIRSR" id="PIRSR602640-2"/>
    </source>
</evidence>
<evidence type="ECO:0000256" key="4">
    <source>
        <dbReference type="ARBA" id="ARBA00023180"/>
    </source>
</evidence>
<dbReference type="PANTHER" id="PTHR11799:SF12">
    <property type="entry name" value="PARAOXONASE-RELATED"/>
    <property type="match status" value="1"/>
</dbReference>
<feature type="disulfide bond" description="In form B" evidence="7">
    <location>
        <begin position="39"/>
        <end position="359"/>
    </location>
</feature>
<feature type="binding site" evidence="6">
    <location>
        <position position="269"/>
    </location>
    <ligand>
        <name>Ca(2+)</name>
        <dbReference type="ChEBI" id="CHEBI:29108"/>
        <label>1</label>
        <note>catalytic</note>
    </ligand>
</feature>